<dbReference type="PANTHER" id="PTHR11496">
    <property type="entry name" value="ALCOHOL DEHYDROGENASE"/>
    <property type="match status" value="1"/>
</dbReference>
<feature type="domain" description="Alcohol dehydrogenase iron-type/glycerol dehydrogenase GldA" evidence="5">
    <location>
        <begin position="31"/>
        <end position="201"/>
    </location>
</feature>
<dbReference type="SUPFAM" id="SSF56796">
    <property type="entry name" value="Dehydroquinate synthase-like"/>
    <property type="match status" value="1"/>
</dbReference>
<keyword evidence="4" id="KW-0520">NAD</keyword>
<comment type="cofactor">
    <cofactor evidence="1">
        <name>Fe cation</name>
        <dbReference type="ChEBI" id="CHEBI:24875"/>
    </cofactor>
</comment>
<feature type="domain" description="Fe-containing alcohol dehydrogenase-like C-terminal" evidence="6">
    <location>
        <begin position="212"/>
        <end position="399"/>
    </location>
</feature>
<keyword evidence="8" id="KW-1185">Reference proteome</keyword>
<sequence>MSRLPDWAGGCFEEPADGGVAQAMSLITYVTRIHFADHVLEHALESELEALGAKRPLVLCDRDGARDLVLGRLTLAIPRSVRAHYLTLTETRVTREACDKAAELYREQACDSLIAFGSATACDLAKVAAIRITHEGTLCSYLGSEGGMARIRNVLPPLLAIPTVAGAGADVSGVAMIAMEEGPNHAVISPHLIPRVVICDPTLTLDLPPKRTASTGMDALTHCMETFISSAFNPPADGMALDGMRRAFGNLERAVAYGDDLEARREVMAAGLNGALAQQKGLGGVHAMSNALCGLGLGQSDHGAITGVLLPLVLEFNAPAAEARYEDIRRELALSQATGVGQAIVGLRERVGLPDCLSALGADAATLEQAACFAARDHANRTNPRKADASDYLALLQEAL</sequence>
<gene>
    <name evidence="7" type="ORF">P2G67_02380</name>
</gene>
<evidence type="ECO:0000313" key="8">
    <source>
        <dbReference type="Proteomes" id="UP001215503"/>
    </source>
</evidence>
<evidence type="ECO:0000256" key="1">
    <source>
        <dbReference type="ARBA" id="ARBA00001962"/>
    </source>
</evidence>
<dbReference type="EMBL" id="JARHUD010000001">
    <property type="protein sequence ID" value="MDF2094820.1"/>
    <property type="molecule type" value="Genomic_DNA"/>
</dbReference>
<comment type="caution">
    <text evidence="7">The sequence shown here is derived from an EMBL/GenBank/DDBJ whole genome shotgun (WGS) entry which is preliminary data.</text>
</comment>
<evidence type="ECO:0000259" key="5">
    <source>
        <dbReference type="Pfam" id="PF00465"/>
    </source>
</evidence>
<evidence type="ECO:0000256" key="3">
    <source>
        <dbReference type="ARBA" id="ARBA00023002"/>
    </source>
</evidence>
<dbReference type="Proteomes" id="UP001215503">
    <property type="component" value="Unassembled WGS sequence"/>
</dbReference>
<dbReference type="InterPro" id="IPR039697">
    <property type="entry name" value="Alcohol_dehydrogenase_Fe"/>
</dbReference>
<evidence type="ECO:0000256" key="2">
    <source>
        <dbReference type="ARBA" id="ARBA00007358"/>
    </source>
</evidence>
<evidence type="ECO:0000256" key="4">
    <source>
        <dbReference type="ARBA" id="ARBA00023027"/>
    </source>
</evidence>
<keyword evidence="3 7" id="KW-0560">Oxidoreductase</keyword>
<evidence type="ECO:0000313" key="7">
    <source>
        <dbReference type="EMBL" id="MDF2094820.1"/>
    </source>
</evidence>
<dbReference type="PROSITE" id="PS00913">
    <property type="entry name" value="ADH_IRON_1"/>
    <property type="match status" value="1"/>
</dbReference>
<protein>
    <submittedName>
        <fullName evidence="7">Iron-containing alcohol dehydrogenase</fullName>
        <ecNumber evidence="7">1.1.1.1</ecNumber>
    </submittedName>
</protein>
<dbReference type="Gene3D" id="3.40.50.1970">
    <property type="match status" value="1"/>
</dbReference>
<name>A0ABT5YIP9_9PROT</name>
<dbReference type="InterPro" id="IPR001670">
    <property type="entry name" value="ADH_Fe/GldA"/>
</dbReference>
<comment type="similarity">
    <text evidence="2">Belongs to the iron-containing alcohol dehydrogenase family.</text>
</comment>
<organism evidence="7 8">
    <name type="scientific">Aquibaculum arenosum</name>
    <dbReference type="NCBI Taxonomy" id="3032591"/>
    <lineage>
        <taxon>Bacteria</taxon>
        <taxon>Pseudomonadati</taxon>
        <taxon>Pseudomonadota</taxon>
        <taxon>Alphaproteobacteria</taxon>
        <taxon>Rhodospirillales</taxon>
        <taxon>Rhodovibrionaceae</taxon>
        <taxon>Aquibaculum</taxon>
    </lineage>
</organism>
<dbReference type="PANTHER" id="PTHR11496:SF102">
    <property type="entry name" value="ALCOHOL DEHYDROGENASE 4"/>
    <property type="match status" value="1"/>
</dbReference>
<proteinExistence type="inferred from homology"/>
<dbReference type="Gene3D" id="1.20.1090.10">
    <property type="entry name" value="Dehydroquinate synthase-like - alpha domain"/>
    <property type="match status" value="1"/>
</dbReference>
<dbReference type="EC" id="1.1.1.1" evidence="7"/>
<dbReference type="InterPro" id="IPR056798">
    <property type="entry name" value="ADH_Fe_C"/>
</dbReference>
<reference evidence="7 8" key="1">
    <citation type="submission" date="2023-03" db="EMBL/GenBank/DDBJ databases">
        <title>Fodinicurvata sp. CAU 1616 isolated from sea sendiment.</title>
        <authorList>
            <person name="Kim W."/>
        </authorList>
    </citation>
    <scope>NUCLEOTIDE SEQUENCE [LARGE SCALE GENOMIC DNA]</scope>
    <source>
        <strain evidence="7 8">CAU 1616</strain>
    </source>
</reference>
<dbReference type="Pfam" id="PF25137">
    <property type="entry name" value="ADH_Fe_C"/>
    <property type="match status" value="1"/>
</dbReference>
<evidence type="ECO:0000259" key="6">
    <source>
        <dbReference type="Pfam" id="PF25137"/>
    </source>
</evidence>
<dbReference type="GO" id="GO:0004022">
    <property type="term" value="F:alcohol dehydrogenase (NAD+) activity"/>
    <property type="evidence" value="ECO:0007669"/>
    <property type="project" value="UniProtKB-EC"/>
</dbReference>
<accession>A0ABT5YIP9</accession>
<dbReference type="InterPro" id="IPR018211">
    <property type="entry name" value="ADH_Fe_CS"/>
</dbReference>
<dbReference type="RefSeq" id="WP_275819642.1">
    <property type="nucleotide sequence ID" value="NZ_JARHUD010000001.1"/>
</dbReference>
<dbReference type="Pfam" id="PF00465">
    <property type="entry name" value="Fe-ADH"/>
    <property type="match status" value="1"/>
</dbReference>